<reference evidence="2" key="1">
    <citation type="submission" date="2018-04" db="EMBL/GenBank/DDBJ databases">
        <title>Draft genome sequence of the Candidatus Spirobacillus cienkowskii, a pathogen of freshwater Daphnia species, reconstructed from hemolymph metagenomic reads.</title>
        <authorList>
            <person name="Bresciani L."/>
            <person name="Lemos L.N."/>
            <person name="Wale N."/>
            <person name="Lin J.Y."/>
            <person name="Fernandes G.R."/>
            <person name="Duffy M.A."/>
            <person name="Rodrigues J.M."/>
        </authorList>
    </citation>
    <scope>NUCLEOTIDE SEQUENCE [LARGE SCALE GENOMIC DNA]</scope>
    <source>
        <strain evidence="2">Binning01</strain>
    </source>
</reference>
<organism evidence="2 3">
    <name type="scientific">Spirobacillus cienkowskii</name>
    <dbReference type="NCBI Taxonomy" id="495820"/>
    <lineage>
        <taxon>Bacteria</taxon>
        <taxon>Pseudomonadati</taxon>
        <taxon>Bdellovibrionota</taxon>
        <taxon>Oligoflexia</taxon>
        <taxon>Silvanigrellales</taxon>
        <taxon>Spirobacillus</taxon>
    </lineage>
</organism>
<keyword evidence="3" id="KW-1185">Reference proteome</keyword>
<evidence type="ECO:0000313" key="3">
    <source>
        <dbReference type="Proteomes" id="UP000253934"/>
    </source>
</evidence>
<dbReference type="RefSeq" id="WP_338635114.1">
    <property type="nucleotide sequence ID" value="NZ_CP146516.1"/>
</dbReference>
<feature type="chain" id="PRO_5016927729" evidence="1">
    <location>
        <begin position="27"/>
        <end position="167"/>
    </location>
</feature>
<dbReference type="Pfam" id="PF11220">
    <property type="entry name" value="DUF3015"/>
    <property type="match status" value="1"/>
</dbReference>
<dbReference type="InterPro" id="IPR021383">
    <property type="entry name" value="DUF3015"/>
</dbReference>
<dbReference type="EMBL" id="QOVW01000060">
    <property type="protein sequence ID" value="RDB36489.1"/>
    <property type="molecule type" value="Genomic_DNA"/>
</dbReference>
<name>A0A369KP95_9BACT</name>
<proteinExistence type="predicted"/>
<keyword evidence="1" id="KW-0732">Signal</keyword>
<protein>
    <submittedName>
        <fullName evidence="2">DUF3015 domain-containing protein</fullName>
    </submittedName>
</protein>
<dbReference type="AlphaFoldDB" id="A0A369KP95"/>
<feature type="signal peptide" evidence="1">
    <location>
        <begin position="1"/>
        <end position="26"/>
    </location>
</feature>
<evidence type="ECO:0000313" key="2">
    <source>
        <dbReference type="EMBL" id="RDB36489.1"/>
    </source>
</evidence>
<sequence length="167" mass="18166">MKEIKKNSLFALLAMTMCIMAAKAHAAGSAGCGLGSVVFRDNKWWKQLFAMTTNHATSTQPLGITFGTSNCAPGLFGDAVTQENYLAINLTSIQREAAQGNGEALNGLGLTLGCETEKLQDFNSYTQNHYKSIFNTPEVKQILINLKTELQKDKNLANSCSALNLYH</sequence>
<gene>
    <name evidence="2" type="ORF">DCC88_04995</name>
</gene>
<dbReference type="Proteomes" id="UP000253934">
    <property type="component" value="Unassembled WGS sequence"/>
</dbReference>
<accession>A0A369KP95</accession>
<comment type="caution">
    <text evidence="2">The sequence shown here is derived from an EMBL/GenBank/DDBJ whole genome shotgun (WGS) entry which is preliminary data.</text>
</comment>
<evidence type="ECO:0000256" key="1">
    <source>
        <dbReference type="SAM" id="SignalP"/>
    </source>
</evidence>